<proteinExistence type="predicted"/>
<dbReference type="Pfam" id="PF05050">
    <property type="entry name" value="Methyltransf_21"/>
    <property type="match status" value="1"/>
</dbReference>
<dbReference type="GO" id="GO:0008168">
    <property type="term" value="F:methyltransferase activity"/>
    <property type="evidence" value="ECO:0007669"/>
    <property type="project" value="UniProtKB-KW"/>
</dbReference>
<dbReference type="PANTHER" id="PTHR34203:SF15">
    <property type="entry name" value="SLL1173 PROTEIN"/>
    <property type="match status" value="1"/>
</dbReference>
<gene>
    <name evidence="2" type="ORF">ACFPN2_30200</name>
</gene>
<name>A0ABV8T119_9GAMM</name>
<dbReference type="SUPFAM" id="SSF53335">
    <property type="entry name" value="S-adenosyl-L-methionine-dependent methyltransferases"/>
    <property type="match status" value="1"/>
</dbReference>
<evidence type="ECO:0000313" key="2">
    <source>
        <dbReference type="EMBL" id="MFC4313387.1"/>
    </source>
</evidence>
<dbReference type="InterPro" id="IPR006342">
    <property type="entry name" value="FkbM_mtfrase"/>
</dbReference>
<dbReference type="Gene3D" id="3.40.50.150">
    <property type="entry name" value="Vaccinia Virus protein VP39"/>
    <property type="match status" value="1"/>
</dbReference>
<sequence>MKQLLKKVLEGSLRSMNRSSVGTRVNQIVANSMMSNTRTVQHGGVKLSFVVPNFVNTWRIDSFSSKEPETLEWIDSFPEGSVVWDIGANVGLYSCYAAKRRRCRVFAFEPSVFNLELLARNVWINGLSDLVTLVPLPLSDSLSNSTLNMTSTDWGGAMSTFDKSYTHDGSALRKVFEFRTLGVSMDDAVAHLGIPAPDYIKMDVDGIEHLILKGGPTTLRAARGALVEINEEFEKQARDSDQYLRAAGLELKEKRHADSFENTVFRNCYNQIWQRGAA</sequence>
<dbReference type="InterPro" id="IPR052514">
    <property type="entry name" value="SAM-dependent_MTase"/>
</dbReference>
<protein>
    <submittedName>
        <fullName evidence="2">FkbM family methyltransferase</fullName>
    </submittedName>
</protein>
<evidence type="ECO:0000259" key="1">
    <source>
        <dbReference type="Pfam" id="PF05050"/>
    </source>
</evidence>
<dbReference type="EMBL" id="JBHSDU010000015">
    <property type="protein sequence ID" value="MFC4313387.1"/>
    <property type="molecule type" value="Genomic_DNA"/>
</dbReference>
<dbReference type="InterPro" id="IPR029063">
    <property type="entry name" value="SAM-dependent_MTases_sf"/>
</dbReference>
<dbReference type="Proteomes" id="UP001595904">
    <property type="component" value="Unassembled WGS sequence"/>
</dbReference>
<evidence type="ECO:0000313" key="3">
    <source>
        <dbReference type="Proteomes" id="UP001595904"/>
    </source>
</evidence>
<dbReference type="CDD" id="cd02440">
    <property type="entry name" value="AdoMet_MTases"/>
    <property type="match status" value="1"/>
</dbReference>
<organism evidence="2 3">
    <name type="scientific">Steroidobacter flavus</name>
    <dbReference type="NCBI Taxonomy" id="1842136"/>
    <lineage>
        <taxon>Bacteria</taxon>
        <taxon>Pseudomonadati</taxon>
        <taxon>Pseudomonadota</taxon>
        <taxon>Gammaproteobacteria</taxon>
        <taxon>Steroidobacterales</taxon>
        <taxon>Steroidobacteraceae</taxon>
        <taxon>Steroidobacter</taxon>
    </lineage>
</organism>
<accession>A0ABV8T119</accession>
<feature type="domain" description="Methyltransferase FkbM" evidence="1">
    <location>
        <begin position="85"/>
        <end position="248"/>
    </location>
</feature>
<keyword evidence="2" id="KW-0808">Transferase</keyword>
<comment type="caution">
    <text evidence="2">The sequence shown here is derived from an EMBL/GenBank/DDBJ whole genome shotgun (WGS) entry which is preliminary data.</text>
</comment>
<dbReference type="RefSeq" id="WP_380603660.1">
    <property type="nucleotide sequence ID" value="NZ_JBHSDU010000015.1"/>
</dbReference>
<dbReference type="PANTHER" id="PTHR34203">
    <property type="entry name" value="METHYLTRANSFERASE, FKBM FAMILY PROTEIN"/>
    <property type="match status" value="1"/>
</dbReference>
<reference evidence="3" key="1">
    <citation type="journal article" date="2019" name="Int. J. Syst. Evol. Microbiol.">
        <title>The Global Catalogue of Microorganisms (GCM) 10K type strain sequencing project: providing services to taxonomists for standard genome sequencing and annotation.</title>
        <authorList>
            <consortium name="The Broad Institute Genomics Platform"/>
            <consortium name="The Broad Institute Genome Sequencing Center for Infectious Disease"/>
            <person name="Wu L."/>
            <person name="Ma J."/>
        </authorList>
    </citation>
    <scope>NUCLEOTIDE SEQUENCE [LARGE SCALE GENOMIC DNA]</scope>
    <source>
        <strain evidence="3">CGMCC 1.10759</strain>
    </source>
</reference>
<dbReference type="NCBIfam" id="TIGR01444">
    <property type="entry name" value="fkbM_fam"/>
    <property type="match status" value="1"/>
</dbReference>
<keyword evidence="3" id="KW-1185">Reference proteome</keyword>
<keyword evidence="2" id="KW-0489">Methyltransferase</keyword>
<dbReference type="GO" id="GO:0032259">
    <property type="term" value="P:methylation"/>
    <property type="evidence" value="ECO:0007669"/>
    <property type="project" value="UniProtKB-KW"/>
</dbReference>